<evidence type="ECO:0000313" key="1">
    <source>
        <dbReference type="EMBL" id="CAE2306240.1"/>
    </source>
</evidence>
<dbReference type="Gene3D" id="3.20.20.80">
    <property type="entry name" value="Glycosidases"/>
    <property type="match status" value="1"/>
</dbReference>
<protein>
    <recommendedName>
        <fullName evidence="2">Mannan endo-1,4-beta-mannosidase</fullName>
    </recommendedName>
</protein>
<dbReference type="InterPro" id="IPR017853">
    <property type="entry name" value="GH"/>
</dbReference>
<dbReference type="AlphaFoldDB" id="A0A7S4NS90"/>
<name>A0A7S4NS90_9EUKA</name>
<sequence length="203" mass="22736">MDVIRAIVNVEGCPPMRYGTYASPHYPNDTCVDTIDVISMNGYPGWYPPHNGQSPIPELYWHNLTQWAATTYPNKPITMSETGGGAVYEWDNKTAPLTRWSQQWQAFLVMNDAAFGKASDLVSGLSLWQFCDTKADDSDTKSCGSCVYNQSTSPGYPTNMTLPWNCAYIDVTCQRPGGENHKGIVDAWRRTKRAFDVVSKLFE</sequence>
<dbReference type="SUPFAM" id="SSF51445">
    <property type="entry name" value="(Trans)glycosidases"/>
    <property type="match status" value="1"/>
</dbReference>
<gene>
    <name evidence="1" type="ORF">NAES01612_LOCUS11718</name>
</gene>
<accession>A0A7S4NS90</accession>
<reference evidence="1" key="1">
    <citation type="submission" date="2021-01" db="EMBL/GenBank/DDBJ databases">
        <authorList>
            <person name="Corre E."/>
            <person name="Pelletier E."/>
            <person name="Niang G."/>
            <person name="Scheremetjew M."/>
            <person name="Finn R."/>
            <person name="Kale V."/>
            <person name="Holt S."/>
            <person name="Cochrane G."/>
            <person name="Meng A."/>
            <person name="Brown T."/>
            <person name="Cohen L."/>
        </authorList>
    </citation>
    <scope>NUCLEOTIDE SEQUENCE</scope>
    <source>
        <strain evidence="1">SoJaBio B1-5/56/2</strain>
    </source>
</reference>
<dbReference type="EMBL" id="HBKR01017742">
    <property type="protein sequence ID" value="CAE2306240.1"/>
    <property type="molecule type" value="Transcribed_RNA"/>
</dbReference>
<proteinExistence type="predicted"/>
<organism evidence="1">
    <name type="scientific">Paramoeba aestuarina</name>
    <dbReference type="NCBI Taxonomy" id="180227"/>
    <lineage>
        <taxon>Eukaryota</taxon>
        <taxon>Amoebozoa</taxon>
        <taxon>Discosea</taxon>
        <taxon>Flabellinia</taxon>
        <taxon>Dactylopodida</taxon>
        <taxon>Paramoebidae</taxon>
        <taxon>Paramoeba</taxon>
    </lineage>
</organism>
<evidence type="ECO:0008006" key="2">
    <source>
        <dbReference type="Google" id="ProtNLM"/>
    </source>
</evidence>